<dbReference type="EMBL" id="CQBK01000021">
    <property type="protein sequence ID" value="CNI27482.1"/>
    <property type="molecule type" value="Genomic_DNA"/>
</dbReference>
<accession>A0A0T9QTD3</accession>
<proteinExistence type="predicted"/>
<protein>
    <submittedName>
        <fullName evidence="1">Uncharacterized protein</fullName>
    </submittedName>
</protein>
<evidence type="ECO:0000313" key="2">
    <source>
        <dbReference type="Proteomes" id="UP000038204"/>
    </source>
</evidence>
<dbReference type="Proteomes" id="UP000038204">
    <property type="component" value="Unassembled WGS sequence"/>
</dbReference>
<organism evidence="1 2">
    <name type="scientific">Yersinia similis</name>
    <dbReference type="NCBI Taxonomy" id="367190"/>
    <lineage>
        <taxon>Bacteria</taxon>
        <taxon>Pseudomonadati</taxon>
        <taxon>Pseudomonadota</taxon>
        <taxon>Gammaproteobacteria</taxon>
        <taxon>Enterobacterales</taxon>
        <taxon>Yersiniaceae</taxon>
        <taxon>Yersinia</taxon>
    </lineage>
</organism>
<sequence length="44" mass="4879">MDGLSNKRSQRTYGLKYDGYIAGRPIHHNSVILDGTSGSQSLER</sequence>
<reference evidence="1 2" key="1">
    <citation type="submission" date="2015-03" db="EMBL/GenBank/DDBJ databases">
        <authorList>
            <person name="Murphy D."/>
        </authorList>
    </citation>
    <scope>NUCLEOTIDE SEQUENCE [LARGE SCALE GENOMIC DNA]</scope>
    <source>
        <strain evidence="1 2">Y233</strain>
    </source>
</reference>
<evidence type="ECO:0000313" key="1">
    <source>
        <dbReference type="EMBL" id="CNI27482.1"/>
    </source>
</evidence>
<dbReference type="AlphaFoldDB" id="A0A0T9QTD3"/>
<gene>
    <name evidence="1" type="ORF">ERS008667_02924</name>
</gene>
<name>A0A0T9QTD3_9GAMM</name>